<organism evidence="2">
    <name type="scientific">marine sediment metagenome</name>
    <dbReference type="NCBI Taxonomy" id="412755"/>
    <lineage>
        <taxon>unclassified sequences</taxon>
        <taxon>metagenomes</taxon>
        <taxon>ecological metagenomes</taxon>
    </lineage>
</organism>
<dbReference type="AlphaFoldDB" id="A0A0F9ECY9"/>
<evidence type="ECO:0008006" key="3">
    <source>
        <dbReference type="Google" id="ProtNLM"/>
    </source>
</evidence>
<gene>
    <name evidence="2" type="ORF">LCGC14_2440950</name>
</gene>
<feature type="compositionally biased region" description="Basic and acidic residues" evidence="1">
    <location>
        <begin position="54"/>
        <end position="71"/>
    </location>
</feature>
<reference evidence="2" key="1">
    <citation type="journal article" date="2015" name="Nature">
        <title>Complex archaea that bridge the gap between prokaryotes and eukaryotes.</title>
        <authorList>
            <person name="Spang A."/>
            <person name="Saw J.H."/>
            <person name="Jorgensen S.L."/>
            <person name="Zaremba-Niedzwiedzka K."/>
            <person name="Martijn J."/>
            <person name="Lind A.E."/>
            <person name="van Eijk R."/>
            <person name="Schleper C."/>
            <person name="Guy L."/>
            <person name="Ettema T.J."/>
        </authorList>
    </citation>
    <scope>NUCLEOTIDE SEQUENCE</scope>
</reference>
<feature type="non-terminal residue" evidence="2">
    <location>
        <position position="405"/>
    </location>
</feature>
<evidence type="ECO:0000313" key="2">
    <source>
        <dbReference type="EMBL" id="KKL21888.1"/>
    </source>
</evidence>
<dbReference type="EMBL" id="LAZR01037560">
    <property type="protein sequence ID" value="KKL21888.1"/>
    <property type="molecule type" value="Genomic_DNA"/>
</dbReference>
<comment type="caution">
    <text evidence="2">The sequence shown here is derived from an EMBL/GenBank/DDBJ whole genome shotgun (WGS) entry which is preliminary data.</text>
</comment>
<accession>A0A0F9ECY9</accession>
<sequence length="405" mass="46349">MIDLAKIPEEQKTPLVMELLHIVQQMAAQIEQLREEVARLKEHQGKPKIPPSQLEKDPKEKQNKKSGEKRPGSAKRSKTKQLTIHETISVPPKEIPPGSTRAGYNDWIVQGLKIELHNVCYRLECWITPDGKLIKGELPDSVDGHFDAMLRSFILQQYNHGHVTQPLIWEELVDFGVDISKGQVSRILTEQKEDFHLEKEGVLYAGLDISSYINVDDTGARHAGQNGYCTHIGNDLFAWFESTASKSRINFLELLRKGNRDYVINADALEYIQRQSFPQPLLALLATDCDKHFETEEDWKKYLDQLAVTKDRHVRIATEGALLGSVLHHGFSKELVILSDDAGQFNILLHALCWIHAERTIHKLVPCSEKESKAIEDIRDRIWQLYRDLKAFKEAPDEENKTDLK</sequence>
<feature type="region of interest" description="Disordered" evidence="1">
    <location>
        <begin position="40"/>
        <end position="97"/>
    </location>
</feature>
<name>A0A0F9ECY9_9ZZZZ</name>
<protein>
    <recommendedName>
        <fullName evidence="3">Transposase</fullName>
    </recommendedName>
</protein>
<evidence type="ECO:0000256" key="1">
    <source>
        <dbReference type="SAM" id="MobiDB-lite"/>
    </source>
</evidence>
<proteinExistence type="predicted"/>